<dbReference type="GeneID" id="39988448"/>
<feature type="compositionally biased region" description="Basic and acidic residues" evidence="1">
    <location>
        <begin position="287"/>
        <end position="296"/>
    </location>
</feature>
<feature type="compositionally biased region" description="Low complexity" evidence="1">
    <location>
        <begin position="162"/>
        <end position="176"/>
    </location>
</feature>
<feature type="compositionally biased region" description="Basic and acidic residues" evidence="1">
    <location>
        <begin position="130"/>
        <end position="158"/>
    </location>
</feature>
<dbReference type="InterPro" id="IPR032675">
    <property type="entry name" value="LRR_dom_sf"/>
</dbReference>
<accession>A0A1X0NN23</accession>
<dbReference type="GO" id="GO:0019005">
    <property type="term" value="C:SCF ubiquitin ligase complex"/>
    <property type="evidence" value="ECO:0007669"/>
    <property type="project" value="TreeGrafter"/>
</dbReference>
<feature type="compositionally biased region" description="Low complexity" evidence="1">
    <location>
        <begin position="1231"/>
        <end position="1241"/>
    </location>
</feature>
<feature type="compositionally biased region" description="Low complexity" evidence="1">
    <location>
        <begin position="32"/>
        <end position="49"/>
    </location>
</feature>
<feature type="compositionally biased region" description="Low complexity" evidence="1">
    <location>
        <begin position="1206"/>
        <end position="1222"/>
    </location>
</feature>
<feature type="region of interest" description="Disordered" evidence="1">
    <location>
        <begin position="486"/>
        <end position="520"/>
    </location>
</feature>
<organism evidence="2 3">
    <name type="scientific">Trypanosoma theileri</name>
    <dbReference type="NCBI Taxonomy" id="67003"/>
    <lineage>
        <taxon>Eukaryota</taxon>
        <taxon>Discoba</taxon>
        <taxon>Euglenozoa</taxon>
        <taxon>Kinetoplastea</taxon>
        <taxon>Metakinetoplastina</taxon>
        <taxon>Trypanosomatida</taxon>
        <taxon>Trypanosomatidae</taxon>
        <taxon>Trypanosoma</taxon>
    </lineage>
</organism>
<feature type="compositionally biased region" description="Polar residues" evidence="1">
    <location>
        <begin position="500"/>
        <end position="520"/>
    </location>
</feature>
<feature type="compositionally biased region" description="Basic and acidic residues" evidence="1">
    <location>
        <begin position="1254"/>
        <end position="1280"/>
    </location>
</feature>
<dbReference type="Proteomes" id="UP000192257">
    <property type="component" value="Unassembled WGS sequence"/>
</dbReference>
<dbReference type="VEuPathDB" id="TriTrypDB:TM35_000311870"/>
<dbReference type="GO" id="GO:0031146">
    <property type="term" value="P:SCF-dependent proteasomal ubiquitin-dependent protein catabolic process"/>
    <property type="evidence" value="ECO:0007669"/>
    <property type="project" value="TreeGrafter"/>
</dbReference>
<dbReference type="Gene3D" id="3.80.10.10">
    <property type="entry name" value="Ribonuclease Inhibitor"/>
    <property type="match status" value="2"/>
</dbReference>
<comment type="caution">
    <text evidence="2">The sequence shown here is derived from an EMBL/GenBank/DDBJ whole genome shotgun (WGS) entry which is preliminary data.</text>
</comment>
<dbReference type="OrthoDB" id="549243at2759"/>
<dbReference type="EMBL" id="NBCO01000031">
    <property type="protein sequence ID" value="ORC86001.1"/>
    <property type="molecule type" value="Genomic_DNA"/>
</dbReference>
<sequence>MPSIGVGPSRPTSLCNSETITANPSTPLPIPTTGNTTNTNTNTTTTTTSTTAAAVVVEKEEEVATTNTTITTTTAATAAAAVVVVEDLCSARNTPSALDSCAFCCLGGVSNSFSSCRRLPCILRGSSQHRAGEGKEEYTTTTGREERGGGGEIGKNEKLQQTSTTPIPTTGTTNNSRIGNTRETTGTGTADIQRRLLKFTSSQSSLSGGIPLARYRAKLEECATLHDQLQNTVSELCMTREQLDSVRSECNMLIAEIVRLRDVLNMNTSELHTQQQRVEELRRENRQLRDERRESPQKPQSLLQSRLPPLPSSSSSYYQSSYPIRPIPIPPITMDVGGSQPVSTAVVQAHQVSFTPTATTNNNNNNNTTMYTDHTLPCRTCPSVHRPTHSAAAVRIGAAAAAAANTNTNTNANIYTQAFVRADTRDVTSAMAAYVCECFRTEVIPHMELLHSLYDGGRLMAVEPSITYAQLSALKRVIIEAKSMTPADFHNDNNNNNNNSKEQPQSQHQGEPSQQRTMSLTQGKKNTYNPVPMSWVHDVGLLSFRSDSWHSSIGLLLYMIRTLPSVREVEVFAISENAVMQKLAETLMMEVHVEVLSLPEMVLTDEGLLALFSLITRREKLSIADAKEAADAATPSIAAFGNSGVSVISQMGESANGTNSSKSPSMVVDAFADAAAALRRASAAAAVERVPLLTLRCLDLSRCTITHPTTLFRGFHSSTLEVLILTGCTALRDVHVRDILEVCPQLHTLDLSGSVGLSNACVTYISQHKRLKVLRLENCPGIKRLELSNIEVLFSSLAYIAKLYAPELRRLPIPLTHANVLYDFFAPKLTEITLKGIIVGRGTLSVFLHNSTSDHVAAGRTSPGIPISNSSLASLESRSQVQFPTSYQYEMGDDVPQLLSVGFIDCVISDSSELKMFLQQQVHLLRLSLHGCRGVMDTQLARLPPTLLELDVGGVAQLTRSSIQAIVTCLPNLVKLSLKKAGNGIDEMAIHQLRALGNLEVLNLLGLPQLRDEVIAAVAEALPKLRILYHETVVVETKAAATAATAAVKPILTTTNTINTNTTATAGGGETLLSFAVLRVERSDEEDNTRKDIHHCTKELLQLRNETALALWMEAQLPKPTTLLPQRPLAKPTEITAVGISHPPLTTNTTYYEATQQILSRQGTRAIGDISREPSIAMVEQDENGLLMLQEKPDVMTFDDVEEKATTPNLSSATATTTTFTPAHREKKNSNGENNNNSNNNEEMDMDDDNDNDGISRESPADTRRAVMENAMDERGRMAIEKAPLGPWDEADIVDEHRRYS</sequence>
<dbReference type="RefSeq" id="XP_028880067.1">
    <property type="nucleotide sequence ID" value="XM_029028668.1"/>
</dbReference>
<reference evidence="2 3" key="1">
    <citation type="submission" date="2017-03" db="EMBL/GenBank/DDBJ databases">
        <title>An alternative strategy for trypanosome survival in the mammalian bloodstream revealed through genome and transcriptome analysis of the ubiquitous bovine parasite Trypanosoma (Megatrypanum) theileri.</title>
        <authorList>
            <person name="Kelly S."/>
            <person name="Ivens A."/>
            <person name="Mott A."/>
            <person name="O'Neill E."/>
            <person name="Emms D."/>
            <person name="Macleod O."/>
            <person name="Voorheis P."/>
            <person name="Matthews J."/>
            <person name="Matthews K."/>
            <person name="Carrington M."/>
        </authorList>
    </citation>
    <scope>NUCLEOTIDE SEQUENCE [LARGE SCALE GENOMIC DNA]</scope>
    <source>
        <strain evidence="2">Edinburgh</strain>
    </source>
</reference>
<feature type="region of interest" description="Disordered" evidence="1">
    <location>
        <begin position="129"/>
        <end position="187"/>
    </location>
</feature>
<protein>
    <submittedName>
        <fullName evidence="2">Leucine-rich repeat protein</fullName>
    </submittedName>
</protein>
<proteinExistence type="predicted"/>
<feature type="region of interest" description="Disordered" evidence="1">
    <location>
        <begin position="287"/>
        <end position="319"/>
    </location>
</feature>
<feature type="compositionally biased region" description="Low complexity" evidence="1">
    <location>
        <begin position="297"/>
        <end position="319"/>
    </location>
</feature>
<feature type="compositionally biased region" description="Acidic residues" evidence="1">
    <location>
        <begin position="1242"/>
        <end position="1252"/>
    </location>
</feature>
<dbReference type="SUPFAM" id="SSF52058">
    <property type="entry name" value="L domain-like"/>
    <property type="match status" value="1"/>
</dbReference>
<dbReference type="PANTHER" id="PTHR13318">
    <property type="entry name" value="PARTNER OF PAIRED, ISOFORM B-RELATED"/>
    <property type="match status" value="1"/>
</dbReference>
<evidence type="ECO:0000256" key="1">
    <source>
        <dbReference type="SAM" id="MobiDB-lite"/>
    </source>
</evidence>
<name>A0A1X0NN23_9TRYP</name>
<feature type="region of interest" description="Disordered" evidence="1">
    <location>
        <begin position="1203"/>
        <end position="1301"/>
    </location>
</feature>
<feature type="compositionally biased region" description="Polar residues" evidence="1">
    <location>
        <begin position="177"/>
        <end position="187"/>
    </location>
</feature>
<feature type="region of interest" description="Disordered" evidence="1">
    <location>
        <begin position="1"/>
        <end position="49"/>
    </location>
</feature>
<keyword evidence="3" id="KW-1185">Reference proteome</keyword>
<gene>
    <name evidence="2" type="ORF">TM35_000311870</name>
</gene>
<evidence type="ECO:0000313" key="3">
    <source>
        <dbReference type="Proteomes" id="UP000192257"/>
    </source>
</evidence>
<feature type="compositionally biased region" description="Polar residues" evidence="1">
    <location>
        <begin position="10"/>
        <end position="25"/>
    </location>
</feature>
<evidence type="ECO:0000313" key="2">
    <source>
        <dbReference type="EMBL" id="ORC86001.1"/>
    </source>
</evidence>